<gene>
    <name evidence="1" type="ORF">CARN8_1720001</name>
</gene>
<evidence type="ECO:0000313" key="1">
    <source>
        <dbReference type="EMBL" id="VAY87165.1"/>
    </source>
</evidence>
<protein>
    <submittedName>
        <fullName evidence="1">Uncharacterized protein</fullName>
    </submittedName>
</protein>
<organism evidence="1">
    <name type="scientific">mine drainage metagenome</name>
    <dbReference type="NCBI Taxonomy" id="410659"/>
    <lineage>
        <taxon>unclassified sequences</taxon>
        <taxon>metagenomes</taxon>
        <taxon>ecological metagenomes</taxon>
    </lineage>
</organism>
<name>A0A3P3ZMQ6_9ZZZZ</name>
<accession>A0A3P3ZMQ6</accession>
<reference evidence="1" key="1">
    <citation type="submission" date="2018-10" db="EMBL/GenBank/DDBJ databases">
        <authorList>
            <person name="Plewniak F."/>
        </authorList>
    </citation>
    <scope>NUCLEOTIDE SEQUENCE</scope>
</reference>
<sequence>MGYGAWAWNDPLFYDPYPVGYPVYQAPPTVVVSAPVSPQETTYVGPAAQEPENDPPGGATHDWFYCDSAKGYYPYVESCPEPWHAVPSTPNGPVQP</sequence>
<proteinExistence type="predicted"/>
<dbReference type="EMBL" id="UOYP01000082">
    <property type="protein sequence ID" value="VAY87165.1"/>
    <property type="molecule type" value="Genomic_DNA"/>
</dbReference>
<dbReference type="AlphaFoldDB" id="A0A3P3ZMQ6"/>